<dbReference type="EMBL" id="SMLW01000658">
    <property type="protein sequence ID" value="MTI28246.1"/>
    <property type="molecule type" value="Genomic_DNA"/>
</dbReference>
<evidence type="ECO:0008006" key="4">
    <source>
        <dbReference type="Google" id="ProtNLM"/>
    </source>
</evidence>
<feature type="transmembrane region" description="Helical" evidence="1">
    <location>
        <begin position="33"/>
        <end position="54"/>
    </location>
</feature>
<feature type="transmembrane region" description="Helical" evidence="1">
    <location>
        <begin position="90"/>
        <end position="107"/>
    </location>
</feature>
<feature type="transmembrane region" description="Helical" evidence="1">
    <location>
        <begin position="66"/>
        <end position="84"/>
    </location>
</feature>
<organism evidence="2 3">
    <name type="scientific">Fulvivirga kasyanovii</name>
    <dbReference type="NCBI Taxonomy" id="396812"/>
    <lineage>
        <taxon>Bacteria</taxon>
        <taxon>Pseudomonadati</taxon>
        <taxon>Bacteroidota</taxon>
        <taxon>Cytophagia</taxon>
        <taxon>Cytophagales</taxon>
        <taxon>Fulvivirgaceae</taxon>
        <taxon>Fulvivirga</taxon>
    </lineage>
</organism>
<keyword evidence="1" id="KW-0812">Transmembrane</keyword>
<name>A0ABW9RW12_9BACT</name>
<gene>
    <name evidence="2" type="ORF">E1163_25040</name>
</gene>
<dbReference type="PANTHER" id="PTHR36974">
    <property type="entry name" value="MEMBRANE PROTEIN-RELATED"/>
    <property type="match status" value="1"/>
</dbReference>
<evidence type="ECO:0000313" key="2">
    <source>
        <dbReference type="EMBL" id="MTI28246.1"/>
    </source>
</evidence>
<proteinExistence type="predicted"/>
<keyword evidence="1" id="KW-0472">Membrane</keyword>
<evidence type="ECO:0000313" key="3">
    <source>
        <dbReference type="Proteomes" id="UP000798808"/>
    </source>
</evidence>
<sequence>MKPLIVLFVVFGISALAIKLITRQTDYQLAGRIAMACMLLFTAIGHFIFARGMTAMVPDFLPFKSQVVFITGVLELAFALGLLLPKYQYVTAWLLIIFFVLVLPANIKAALDHINYQTGEADGPGPSYLWLRVPMQVLFILWVYLSAVKH</sequence>
<accession>A0ABW9RW12</accession>
<protein>
    <recommendedName>
        <fullName evidence="4">DoxX family membrane protein</fullName>
    </recommendedName>
</protein>
<dbReference type="PANTHER" id="PTHR36974:SF1">
    <property type="entry name" value="DOXX FAMILY MEMBRANE PROTEIN"/>
    <property type="match status" value="1"/>
</dbReference>
<reference evidence="2 3" key="1">
    <citation type="submission" date="2019-02" db="EMBL/GenBank/DDBJ databases">
        <authorList>
            <person name="Goldberg S.R."/>
            <person name="Haltli B.A."/>
            <person name="Correa H."/>
            <person name="Russell K.G."/>
        </authorList>
    </citation>
    <scope>NUCLEOTIDE SEQUENCE [LARGE SCALE GENOMIC DNA]</scope>
    <source>
        <strain evidence="2 3">JCM 16186</strain>
    </source>
</reference>
<keyword evidence="3" id="KW-1185">Reference proteome</keyword>
<evidence type="ECO:0000256" key="1">
    <source>
        <dbReference type="SAM" id="Phobius"/>
    </source>
</evidence>
<feature type="transmembrane region" description="Helical" evidence="1">
    <location>
        <begin position="128"/>
        <end position="147"/>
    </location>
</feature>
<keyword evidence="1" id="KW-1133">Transmembrane helix</keyword>
<comment type="caution">
    <text evidence="2">The sequence shown here is derived from an EMBL/GenBank/DDBJ whole genome shotgun (WGS) entry which is preliminary data.</text>
</comment>
<dbReference type="RefSeq" id="WP_155175592.1">
    <property type="nucleotide sequence ID" value="NZ_BAAAFL010000012.1"/>
</dbReference>
<dbReference type="Proteomes" id="UP000798808">
    <property type="component" value="Unassembled WGS sequence"/>
</dbReference>